<dbReference type="PANTHER" id="PTHR35889">
    <property type="entry name" value="CYCLOINULO-OLIGOSACCHARIDE FRUCTANOTRANSFERASE-RELATED"/>
    <property type="match status" value="1"/>
</dbReference>
<dbReference type="EMBL" id="DSOK01000154">
    <property type="protein sequence ID" value="HEN14850.1"/>
    <property type="molecule type" value="Genomic_DNA"/>
</dbReference>
<proteinExistence type="predicted"/>
<feature type="signal peptide" evidence="1">
    <location>
        <begin position="1"/>
        <end position="19"/>
    </location>
</feature>
<dbReference type="Pfam" id="PF07583">
    <property type="entry name" value="PSCyt2"/>
    <property type="match status" value="1"/>
</dbReference>
<feature type="domain" description="DUF1549" evidence="2">
    <location>
        <begin position="151"/>
        <end position="356"/>
    </location>
</feature>
<evidence type="ECO:0000259" key="2">
    <source>
        <dbReference type="Pfam" id="PF07583"/>
    </source>
</evidence>
<feature type="chain" id="PRO_5027594581" evidence="1">
    <location>
        <begin position="20"/>
        <end position="774"/>
    </location>
</feature>
<evidence type="ECO:0000259" key="4">
    <source>
        <dbReference type="Pfam" id="PF07635"/>
    </source>
</evidence>
<protein>
    <submittedName>
        <fullName evidence="5">DUF1553 domain-containing protein</fullName>
    </submittedName>
</protein>
<dbReference type="AlphaFoldDB" id="A0A7C2NW43"/>
<evidence type="ECO:0000256" key="1">
    <source>
        <dbReference type="SAM" id="SignalP"/>
    </source>
</evidence>
<dbReference type="Pfam" id="PF07635">
    <property type="entry name" value="PSCyt1"/>
    <property type="match status" value="1"/>
</dbReference>
<accession>A0A7C2NW43</accession>
<dbReference type="InterPro" id="IPR036909">
    <property type="entry name" value="Cyt_c-like_dom_sf"/>
</dbReference>
<organism evidence="5">
    <name type="scientific">Schlesneria paludicola</name>
    <dbReference type="NCBI Taxonomy" id="360056"/>
    <lineage>
        <taxon>Bacteria</taxon>
        <taxon>Pseudomonadati</taxon>
        <taxon>Planctomycetota</taxon>
        <taxon>Planctomycetia</taxon>
        <taxon>Planctomycetales</taxon>
        <taxon>Planctomycetaceae</taxon>
        <taxon>Schlesneria</taxon>
    </lineage>
</organism>
<dbReference type="InterPro" id="IPR011444">
    <property type="entry name" value="DUF1549"/>
</dbReference>
<keyword evidence="1" id="KW-0732">Signal</keyword>
<reference evidence="5" key="1">
    <citation type="journal article" date="2020" name="mSystems">
        <title>Genome- and Community-Level Interaction Insights into Carbon Utilization and Element Cycling Functions of Hydrothermarchaeota in Hydrothermal Sediment.</title>
        <authorList>
            <person name="Zhou Z."/>
            <person name="Liu Y."/>
            <person name="Xu W."/>
            <person name="Pan J."/>
            <person name="Luo Z.H."/>
            <person name="Li M."/>
        </authorList>
    </citation>
    <scope>NUCLEOTIDE SEQUENCE [LARGE SCALE GENOMIC DNA]</scope>
    <source>
        <strain evidence="5">SpSt-339</strain>
    </source>
</reference>
<dbReference type="GO" id="GO:0020037">
    <property type="term" value="F:heme binding"/>
    <property type="evidence" value="ECO:0007669"/>
    <property type="project" value="InterPro"/>
</dbReference>
<dbReference type="GO" id="GO:0009055">
    <property type="term" value="F:electron transfer activity"/>
    <property type="evidence" value="ECO:0007669"/>
    <property type="project" value="InterPro"/>
</dbReference>
<dbReference type="InterPro" id="IPR011429">
    <property type="entry name" value="Cyt_c_Planctomycete-type"/>
</dbReference>
<feature type="domain" description="Cytochrome C Planctomycete-type" evidence="4">
    <location>
        <begin position="38"/>
        <end position="100"/>
    </location>
</feature>
<dbReference type="InterPro" id="IPR022655">
    <property type="entry name" value="DUF1553"/>
</dbReference>
<gene>
    <name evidence="5" type="ORF">ENQ76_05195</name>
</gene>
<evidence type="ECO:0000313" key="5">
    <source>
        <dbReference type="EMBL" id="HEN14850.1"/>
    </source>
</evidence>
<dbReference type="SUPFAM" id="SSF46626">
    <property type="entry name" value="Cytochrome c"/>
    <property type="match status" value="1"/>
</dbReference>
<dbReference type="PANTHER" id="PTHR35889:SF3">
    <property type="entry name" value="F-BOX DOMAIN-CONTAINING PROTEIN"/>
    <property type="match status" value="1"/>
</dbReference>
<evidence type="ECO:0000259" key="3">
    <source>
        <dbReference type="Pfam" id="PF07587"/>
    </source>
</evidence>
<dbReference type="Pfam" id="PF07587">
    <property type="entry name" value="PSD1"/>
    <property type="match status" value="1"/>
</dbReference>
<sequence length="774" mass="86961">MSFRLMMPVFLSAAASVVAAEPAVDFNRDIRAILSNNCFQCHGPDEQERKGGANGLRLDTADGAREDLGGYAAIVPGDLEKSALWQRVTATDPDVLMPPPATGKKLSAKDRELLRRWIQGGAKYSRHWSYEPPVRPELPAVSDSSWPRTAVDRFLLARLDREELKPQPEADRYALARRVSQDLTGLPPTVAEADEFVHDSSPDAYTRYVDRLLKKETYGEHWARLWLDLARYADSAGYADDPPRTIWAYRDYVIRAFNQNLPFDQFTIEQIAGDLLPHPTEDQLIATAFQRNTLTNNEGGTNDEEFRNVAIVDRVNTTFAVWMGTTINCCQCHSHKYDPLTQTEFFQVFAIYNQTEDADRRDESPLYELWTPETRQQKAAVEAELQALTAQPNDPPSAVIAVDTARLRKQLDSLKPYTTVPIQRELAADQHRKTQLQHRGNFMDLGPEVSPGVPAAFHPLPKHRPVDRLALARWLVDRNNPLTARVVVNRLWEQLFGIGLVATSEEFGSQGEPPSHPELLDWLAVEFMDSGWDQQHILRLLVTSAAYRQSSHVTPELFQRDPDNRLLARGPRFRMSAEMIRDQALCVSGLLSPKMYGPPTRPLQPKLGVNAAFGSAVDWQPSEGEDRHRRGLYTTWRRSNPYPSMATFDAPNREVCTLRRARTNTPLQALVTLNDPVYVEAAQALAKRTMSSDGSTADKAAFAFRTALIRPPTAEETTRLAALWDRARSHLAANPSQATKLAPTPEGMADPLDLAAWTVVCNALLNLDEMFMPR</sequence>
<feature type="domain" description="DUF1553" evidence="3">
    <location>
        <begin position="467"/>
        <end position="723"/>
    </location>
</feature>
<comment type="caution">
    <text evidence="5">The sequence shown here is derived from an EMBL/GenBank/DDBJ whole genome shotgun (WGS) entry which is preliminary data.</text>
</comment>
<name>A0A7C2NW43_9PLAN</name>